<dbReference type="GO" id="GO:0003677">
    <property type="term" value="F:DNA binding"/>
    <property type="evidence" value="ECO:0007669"/>
    <property type="project" value="UniProtKB-UniRule"/>
</dbReference>
<evidence type="ECO:0000313" key="5">
    <source>
        <dbReference type="Proteomes" id="UP000184310"/>
    </source>
</evidence>
<dbReference type="InterPro" id="IPR009057">
    <property type="entry name" value="Homeodomain-like_sf"/>
</dbReference>
<keyword evidence="1 2" id="KW-0238">DNA-binding</keyword>
<dbReference type="RefSeq" id="WP_072985322.1">
    <property type="nucleotide sequence ID" value="NZ_FQZB01000004.1"/>
</dbReference>
<evidence type="ECO:0000313" key="4">
    <source>
        <dbReference type="EMBL" id="SHI73166.1"/>
    </source>
</evidence>
<feature type="domain" description="HTH tetR-type" evidence="3">
    <location>
        <begin position="6"/>
        <end position="66"/>
    </location>
</feature>
<dbReference type="PROSITE" id="PS50977">
    <property type="entry name" value="HTH_TETR_2"/>
    <property type="match status" value="1"/>
</dbReference>
<evidence type="ECO:0000259" key="3">
    <source>
        <dbReference type="PROSITE" id="PS50977"/>
    </source>
</evidence>
<dbReference type="Pfam" id="PF14278">
    <property type="entry name" value="TetR_C_8"/>
    <property type="match status" value="1"/>
</dbReference>
<dbReference type="Proteomes" id="UP000184310">
    <property type="component" value="Unassembled WGS sequence"/>
</dbReference>
<dbReference type="AlphaFoldDB" id="A0A1M6DIT0"/>
<dbReference type="InterPro" id="IPR039532">
    <property type="entry name" value="TetR_C_Firmicutes"/>
</dbReference>
<dbReference type="STRING" id="1121302.SAMN02745163_00743"/>
<dbReference type="OrthoDB" id="9810250at2"/>
<evidence type="ECO:0000256" key="1">
    <source>
        <dbReference type="ARBA" id="ARBA00023125"/>
    </source>
</evidence>
<dbReference type="Gene3D" id="1.10.357.10">
    <property type="entry name" value="Tetracycline Repressor, domain 2"/>
    <property type="match status" value="1"/>
</dbReference>
<dbReference type="PANTHER" id="PTHR43479">
    <property type="entry name" value="ACREF/ENVCD OPERON REPRESSOR-RELATED"/>
    <property type="match status" value="1"/>
</dbReference>
<dbReference type="Pfam" id="PF00440">
    <property type="entry name" value="TetR_N"/>
    <property type="match status" value="1"/>
</dbReference>
<feature type="DNA-binding region" description="H-T-H motif" evidence="2">
    <location>
        <begin position="29"/>
        <end position="48"/>
    </location>
</feature>
<gene>
    <name evidence="4" type="ORF">SAMN02745163_00743</name>
</gene>
<keyword evidence="5" id="KW-1185">Reference proteome</keyword>
<accession>A0A1M6DIT0</accession>
<sequence length="200" mass="23375">MNKKSEKTKRLLEETLVTLMAEKDFNKISIKDLTEKLDINRGTFYLHYKDKYDLLEQKENSILNELAEIIDNILKELPENFILPSNKKVLLSFFTSMYRYIKENANFMKILLGPNGDLNFQMKLKNFIENKLFENLSPKYASTNNIHFKFLAAIASSAQIGIVEKWVKTDMKETPEELSTFVSNIVFSIYNEVIKNMLHS</sequence>
<dbReference type="InterPro" id="IPR050624">
    <property type="entry name" value="HTH-type_Tx_Regulator"/>
</dbReference>
<evidence type="ECO:0000256" key="2">
    <source>
        <dbReference type="PROSITE-ProRule" id="PRU00335"/>
    </source>
</evidence>
<proteinExistence type="predicted"/>
<organism evidence="4 5">
    <name type="scientific">Clostridium cavendishii DSM 21758</name>
    <dbReference type="NCBI Taxonomy" id="1121302"/>
    <lineage>
        <taxon>Bacteria</taxon>
        <taxon>Bacillati</taxon>
        <taxon>Bacillota</taxon>
        <taxon>Clostridia</taxon>
        <taxon>Eubacteriales</taxon>
        <taxon>Clostridiaceae</taxon>
        <taxon>Clostridium</taxon>
    </lineage>
</organism>
<dbReference type="PANTHER" id="PTHR43479:SF7">
    <property type="entry name" value="TETR-FAMILY TRANSCRIPTIONAL REGULATOR"/>
    <property type="match status" value="1"/>
</dbReference>
<dbReference type="EMBL" id="FQZB01000004">
    <property type="protein sequence ID" value="SHI73166.1"/>
    <property type="molecule type" value="Genomic_DNA"/>
</dbReference>
<dbReference type="SUPFAM" id="SSF46689">
    <property type="entry name" value="Homeodomain-like"/>
    <property type="match status" value="1"/>
</dbReference>
<protein>
    <submittedName>
        <fullName evidence="4">Transcriptional regulator, TetR family</fullName>
    </submittedName>
</protein>
<reference evidence="4 5" key="1">
    <citation type="submission" date="2016-11" db="EMBL/GenBank/DDBJ databases">
        <authorList>
            <person name="Jaros S."/>
            <person name="Januszkiewicz K."/>
            <person name="Wedrychowicz H."/>
        </authorList>
    </citation>
    <scope>NUCLEOTIDE SEQUENCE [LARGE SCALE GENOMIC DNA]</scope>
    <source>
        <strain evidence="4 5">DSM 21758</strain>
    </source>
</reference>
<dbReference type="InterPro" id="IPR001647">
    <property type="entry name" value="HTH_TetR"/>
</dbReference>
<name>A0A1M6DIT0_9CLOT</name>